<dbReference type="GO" id="GO:0005576">
    <property type="term" value="C:extracellular region"/>
    <property type="evidence" value="ECO:0007669"/>
    <property type="project" value="InterPro"/>
</dbReference>
<dbReference type="InterPro" id="IPR035940">
    <property type="entry name" value="CAP_sf"/>
</dbReference>
<dbReference type="SUPFAM" id="SSF55797">
    <property type="entry name" value="PR-1-like"/>
    <property type="match status" value="1"/>
</dbReference>
<dbReference type="SMART" id="SM00198">
    <property type="entry name" value="SCP"/>
    <property type="match status" value="1"/>
</dbReference>
<dbReference type="PROSITE" id="PS01009">
    <property type="entry name" value="CRISP_1"/>
    <property type="match status" value="1"/>
</dbReference>
<dbReference type="InterPro" id="IPR001283">
    <property type="entry name" value="CRISP-related"/>
</dbReference>
<dbReference type="Gene3D" id="3.40.33.10">
    <property type="entry name" value="CAP"/>
    <property type="match status" value="1"/>
</dbReference>
<feature type="domain" description="SCP" evidence="1">
    <location>
        <begin position="23"/>
        <end position="162"/>
    </location>
</feature>
<dbReference type="PRINTS" id="PR00837">
    <property type="entry name" value="V5TPXLIKE"/>
</dbReference>
<dbReference type="InterPro" id="IPR018244">
    <property type="entry name" value="Allrgn_V5/Tpx1_CS"/>
</dbReference>
<accession>A0A8W8LEW2</accession>
<dbReference type="CDD" id="cd05382">
    <property type="entry name" value="CAP_GAPR1-like"/>
    <property type="match status" value="1"/>
</dbReference>
<dbReference type="FunFam" id="3.40.33.10:FF:000002">
    <property type="entry name" value="Golgi-associated plant pathogenesis-related protein 1"/>
    <property type="match status" value="1"/>
</dbReference>
<dbReference type="InterPro" id="IPR034113">
    <property type="entry name" value="SCP_GAPR1-like"/>
</dbReference>
<evidence type="ECO:0000313" key="2">
    <source>
        <dbReference type="EnsemblMetazoa" id="G27674.7:cds"/>
    </source>
</evidence>
<reference evidence="2" key="1">
    <citation type="submission" date="2022-08" db="UniProtKB">
        <authorList>
            <consortium name="EnsemblMetazoa"/>
        </authorList>
    </citation>
    <scope>IDENTIFICATION</scope>
    <source>
        <strain evidence="2">05x7-T-G4-1.051#20</strain>
    </source>
</reference>
<protein>
    <recommendedName>
        <fullName evidence="1">SCP domain-containing protein</fullName>
    </recommendedName>
</protein>
<evidence type="ECO:0000313" key="3">
    <source>
        <dbReference type="Proteomes" id="UP000005408"/>
    </source>
</evidence>
<evidence type="ECO:0000259" key="1">
    <source>
        <dbReference type="SMART" id="SM00198"/>
    </source>
</evidence>
<sequence length="246" mass="27988">MHSSGFRVQVRQTGIQNQRNDQPFTDEVIRCHNDYRQKHGAQPLRHSPELSTQAQRWAEVLAQTKTFKHSSASIRGESLGENIAMKWSSRPQDTYSGQEVTDQWYSEIKLYRFGGEPRNLSAGHFTQVVWKGSREIGVGKARSKDGKILVVANYRPAGNVIGRFSENVPAPSDRGIPRRLAGSGELKNGNYEMIILSWALPTRRPFKLSPFFYLFGIDLFGIAAENTEQYKIANTKDQAFKRKERL</sequence>
<dbReference type="Proteomes" id="UP000005408">
    <property type="component" value="Unassembled WGS sequence"/>
</dbReference>
<dbReference type="EnsemblMetazoa" id="G27674.7">
    <property type="protein sequence ID" value="G27674.7:cds"/>
    <property type="gene ID" value="G27674"/>
</dbReference>
<dbReference type="Pfam" id="PF00188">
    <property type="entry name" value="CAP"/>
    <property type="match status" value="1"/>
</dbReference>
<organism evidence="2 3">
    <name type="scientific">Magallana gigas</name>
    <name type="common">Pacific oyster</name>
    <name type="synonym">Crassostrea gigas</name>
    <dbReference type="NCBI Taxonomy" id="29159"/>
    <lineage>
        <taxon>Eukaryota</taxon>
        <taxon>Metazoa</taxon>
        <taxon>Spiralia</taxon>
        <taxon>Lophotrochozoa</taxon>
        <taxon>Mollusca</taxon>
        <taxon>Bivalvia</taxon>
        <taxon>Autobranchia</taxon>
        <taxon>Pteriomorphia</taxon>
        <taxon>Ostreida</taxon>
        <taxon>Ostreoidea</taxon>
        <taxon>Ostreidae</taxon>
        <taxon>Magallana</taxon>
    </lineage>
</organism>
<dbReference type="PANTHER" id="PTHR10334">
    <property type="entry name" value="CYSTEINE-RICH SECRETORY PROTEIN-RELATED"/>
    <property type="match status" value="1"/>
</dbReference>
<dbReference type="InterPro" id="IPR014044">
    <property type="entry name" value="CAP_dom"/>
</dbReference>
<keyword evidence="3" id="KW-1185">Reference proteome</keyword>
<dbReference type="AlphaFoldDB" id="A0A8W8LEW2"/>
<name>A0A8W8LEW2_MAGGI</name>
<proteinExistence type="predicted"/>